<dbReference type="Gene3D" id="3.30.559.30">
    <property type="entry name" value="Nonribosomal peptide synthetase, condensation domain"/>
    <property type="match status" value="1"/>
</dbReference>
<organism evidence="2 3">
    <name type="scientific">Gibberella nygamai</name>
    <name type="common">Bean root rot disease fungus</name>
    <name type="synonym">Fusarium nygamai</name>
    <dbReference type="NCBI Taxonomy" id="42673"/>
    <lineage>
        <taxon>Eukaryota</taxon>
        <taxon>Fungi</taxon>
        <taxon>Dikarya</taxon>
        <taxon>Ascomycota</taxon>
        <taxon>Pezizomycotina</taxon>
        <taxon>Sordariomycetes</taxon>
        <taxon>Hypocreomycetidae</taxon>
        <taxon>Hypocreales</taxon>
        <taxon>Nectriaceae</taxon>
        <taxon>Fusarium</taxon>
        <taxon>Fusarium fujikuroi species complex</taxon>
    </lineage>
</organism>
<sequence length="119" mass="13298">MKRTYIDSLPHQHCGLADIQRVLQIGHKGLFNTAVPLQRVTIGDEISGLIKVDVVEGDDPSEYNIVLNTVDHGETMDLHFTYCSDNLSDSHALNIVEAILRALEAIIQEPRRTLLVVPR</sequence>
<comment type="similarity">
    <text evidence="1">Belongs to the NRP synthetase family.</text>
</comment>
<dbReference type="Proteomes" id="UP000236664">
    <property type="component" value="Unassembled WGS sequence"/>
</dbReference>
<dbReference type="SUPFAM" id="SSF52777">
    <property type="entry name" value="CoA-dependent acyltransferases"/>
    <property type="match status" value="1"/>
</dbReference>
<dbReference type="STRING" id="42673.A0A2K0W8G2"/>
<proteinExistence type="inferred from homology"/>
<comment type="caution">
    <text evidence="2">The sequence shown here is derived from an EMBL/GenBank/DDBJ whole genome shotgun (WGS) entry which is preliminary data.</text>
</comment>
<gene>
    <name evidence="2" type="ORF">FNYG_08094</name>
</gene>
<evidence type="ECO:0000313" key="3">
    <source>
        <dbReference type="Proteomes" id="UP000236664"/>
    </source>
</evidence>
<dbReference type="OrthoDB" id="5150254at2759"/>
<accession>A0A2K0W8G2</accession>
<evidence type="ECO:0000256" key="1">
    <source>
        <dbReference type="ARBA" id="ARBA00029454"/>
    </source>
</evidence>
<dbReference type="PANTHER" id="PTHR45398">
    <property type="match status" value="1"/>
</dbReference>
<keyword evidence="3" id="KW-1185">Reference proteome</keyword>
<name>A0A2K0W8G2_GIBNY</name>
<dbReference type="EMBL" id="MTQA01000103">
    <property type="protein sequence ID" value="PNP78546.1"/>
    <property type="molecule type" value="Genomic_DNA"/>
</dbReference>
<dbReference type="PANTHER" id="PTHR45398:SF1">
    <property type="entry name" value="ENZYME, PUTATIVE (JCVI)-RELATED"/>
    <property type="match status" value="1"/>
</dbReference>
<protein>
    <recommendedName>
        <fullName evidence="4">Condensation domain-containing protein</fullName>
    </recommendedName>
</protein>
<reference evidence="2 3" key="1">
    <citation type="submission" date="2017-06" db="EMBL/GenBank/DDBJ databases">
        <title>Genome of Fusarium nygamai isolate CS10214.</title>
        <authorList>
            <person name="Gardiner D.M."/>
            <person name="Obanor F."/>
            <person name="Kazan K."/>
        </authorList>
    </citation>
    <scope>NUCLEOTIDE SEQUENCE [LARGE SCALE GENOMIC DNA]</scope>
    <source>
        <strain evidence="2 3">CS10214</strain>
    </source>
</reference>
<evidence type="ECO:0000313" key="2">
    <source>
        <dbReference type="EMBL" id="PNP78546.1"/>
    </source>
</evidence>
<dbReference type="AlphaFoldDB" id="A0A2K0W8G2"/>
<evidence type="ECO:0008006" key="4">
    <source>
        <dbReference type="Google" id="ProtNLM"/>
    </source>
</evidence>